<dbReference type="PRINTS" id="PR00686">
    <property type="entry name" value="TIFACTORIID"/>
</dbReference>
<dbReference type="FunFam" id="3.30.310.10:FF:000005">
    <property type="entry name" value="TATA box-binding protein-like 1"/>
    <property type="match status" value="1"/>
</dbReference>
<dbReference type="InterPro" id="IPR033710">
    <property type="entry name" value="TBP_eukaryotic"/>
</dbReference>
<dbReference type="CDD" id="cd04516">
    <property type="entry name" value="TBP_eukaryotes"/>
    <property type="match status" value="1"/>
</dbReference>
<keyword evidence="3" id="KW-0677">Repeat</keyword>
<evidence type="ECO:0000256" key="7">
    <source>
        <dbReference type="ARBA" id="ARBA00023242"/>
    </source>
</evidence>
<dbReference type="GO" id="GO:0005634">
    <property type="term" value="C:nucleus"/>
    <property type="evidence" value="ECO:0007669"/>
    <property type="project" value="UniProtKB-SubCell"/>
</dbReference>
<evidence type="ECO:0000256" key="5">
    <source>
        <dbReference type="ARBA" id="ARBA00023125"/>
    </source>
</evidence>
<comment type="subcellular location">
    <subcellularLocation>
        <location evidence="1">Nucleus</location>
    </subcellularLocation>
</comment>
<dbReference type="InterPro" id="IPR000814">
    <property type="entry name" value="TBP"/>
</dbReference>
<evidence type="ECO:0000256" key="1">
    <source>
        <dbReference type="ARBA" id="ARBA00004123"/>
    </source>
</evidence>
<dbReference type="AlphaFoldDB" id="A0A0X3PUZ4"/>
<gene>
    <name evidence="8" type="primary">TBPL2</name>
    <name evidence="8" type="ORF">TR86241</name>
</gene>
<keyword evidence="6" id="KW-0804">Transcription</keyword>
<dbReference type="InterPro" id="IPR012295">
    <property type="entry name" value="TBP_dom_sf"/>
</dbReference>
<dbReference type="PANTHER" id="PTHR10126">
    <property type="entry name" value="TATA-BOX BINDING PROTEIN"/>
    <property type="match status" value="1"/>
</dbReference>
<evidence type="ECO:0000256" key="3">
    <source>
        <dbReference type="ARBA" id="ARBA00022737"/>
    </source>
</evidence>
<dbReference type="GO" id="GO:0006352">
    <property type="term" value="P:DNA-templated transcription initiation"/>
    <property type="evidence" value="ECO:0007669"/>
    <property type="project" value="InterPro"/>
</dbReference>
<evidence type="ECO:0000256" key="4">
    <source>
        <dbReference type="ARBA" id="ARBA00023015"/>
    </source>
</evidence>
<dbReference type="GO" id="GO:0003677">
    <property type="term" value="F:DNA binding"/>
    <property type="evidence" value="ECO:0007669"/>
    <property type="project" value="UniProtKB-KW"/>
</dbReference>
<dbReference type="Pfam" id="PF00352">
    <property type="entry name" value="TBP"/>
    <property type="match status" value="2"/>
</dbReference>
<feature type="non-terminal residue" evidence="8">
    <location>
        <position position="1"/>
    </location>
</feature>
<evidence type="ECO:0000256" key="6">
    <source>
        <dbReference type="ARBA" id="ARBA00023163"/>
    </source>
</evidence>
<evidence type="ECO:0000256" key="2">
    <source>
        <dbReference type="ARBA" id="ARBA00005560"/>
    </source>
</evidence>
<keyword evidence="4" id="KW-0805">Transcription regulation</keyword>
<dbReference type="Gene3D" id="3.30.310.10">
    <property type="entry name" value="TATA-Binding Protein"/>
    <property type="match status" value="2"/>
</dbReference>
<keyword evidence="7" id="KW-0539">Nucleus</keyword>
<proteinExistence type="inferred from homology"/>
<dbReference type="GO" id="GO:0032991">
    <property type="term" value="C:protein-containing complex"/>
    <property type="evidence" value="ECO:0007669"/>
    <property type="project" value="UniProtKB-ARBA"/>
</dbReference>
<keyword evidence="5" id="KW-0238">DNA-binding</keyword>
<organism evidence="8">
    <name type="scientific">Schistocephalus solidus</name>
    <name type="common">Tapeworm</name>
    <dbReference type="NCBI Taxonomy" id="70667"/>
    <lineage>
        <taxon>Eukaryota</taxon>
        <taxon>Metazoa</taxon>
        <taxon>Spiralia</taxon>
        <taxon>Lophotrochozoa</taxon>
        <taxon>Platyhelminthes</taxon>
        <taxon>Cestoda</taxon>
        <taxon>Eucestoda</taxon>
        <taxon>Diphyllobothriidea</taxon>
        <taxon>Diphyllobothriidae</taxon>
        <taxon>Schistocephalus</taxon>
    </lineage>
</organism>
<evidence type="ECO:0000313" key="8">
    <source>
        <dbReference type="EMBL" id="JAP55000.1"/>
    </source>
</evidence>
<accession>A0A0X3PUZ4</accession>
<sequence length="243" mass="27546">ICKLCICYILWKLKNKSDLEKSRECTKLCITSSVMETKCEAGASEVTIARFVPSKPQVELLDGICKPTIYNVVSSVDLGCQIELRKVVLYIRNAEYNPRRFPGCVVRLREPRVTCLIFSTGKMVCTGGRSEEQNNLGARKCARVLQKLGFPVLFINFRIQNVVALVDLKFPIRLEGLLLANEQMAQYEPEIFPGLVYRIVNPKLVFIIFVNGKVVITGAKSVELIYEAFTKVYPVLRNFRKLS</sequence>
<comment type="similarity">
    <text evidence="2">Belongs to the TBP family.</text>
</comment>
<dbReference type="EMBL" id="GEEE01008225">
    <property type="protein sequence ID" value="JAP55000.1"/>
    <property type="molecule type" value="Transcribed_RNA"/>
</dbReference>
<name>A0A0X3PUZ4_SCHSO</name>
<dbReference type="HAMAP" id="MF_00408">
    <property type="entry name" value="TATA_bind_prot_arch"/>
    <property type="match status" value="1"/>
</dbReference>
<reference evidence="8" key="1">
    <citation type="submission" date="2016-01" db="EMBL/GenBank/DDBJ databases">
        <title>Reference transcriptome for the parasite Schistocephalus solidus: insights into the molecular evolution of parasitism.</title>
        <authorList>
            <person name="Hebert F.O."/>
            <person name="Grambauer S."/>
            <person name="Barber I."/>
            <person name="Landry C.R."/>
            <person name="Aubin-Horth N."/>
        </authorList>
    </citation>
    <scope>NUCLEOTIDE SEQUENCE</scope>
</reference>
<dbReference type="SUPFAM" id="SSF55945">
    <property type="entry name" value="TATA-box binding protein-like"/>
    <property type="match status" value="2"/>
</dbReference>
<protein>
    <submittedName>
        <fullName evidence="8">TATA box-binding protein-like protein 2</fullName>
    </submittedName>
</protein>
<dbReference type="FunFam" id="3.30.310.10:FF:000002">
    <property type="entry name" value="TATA-box-binding protein 2"/>
    <property type="match status" value="1"/>
</dbReference>